<evidence type="ECO:0000313" key="2">
    <source>
        <dbReference type="Proteomes" id="UP001408594"/>
    </source>
</evidence>
<proteinExistence type="predicted"/>
<keyword evidence="2" id="KW-1185">Reference proteome</keyword>
<sequence length="30" mass="3526">MPYSTTFAIGTWQIALCEEKNMKLVFRMES</sequence>
<name>A0ABP9WR97_9GAMM</name>
<comment type="caution">
    <text evidence="1">The sequence shown here is derived from an EMBL/GenBank/DDBJ whole genome shotgun (WGS) entry which is preliminary data.</text>
</comment>
<dbReference type="Proteomes" id="UP001408594">
    <property type="component" value="Unassembled WGS sequence"/>
</dbReference>
<dbReference type="EMBL" id="BAABRT010000019">
    <property type="protein sequence ID" value="GAA5525736.1"/>
    <property type="molecule type" value="Genomic_DNA"/>
</dbReference>
<gene>
    <name evidence="1" type="ORF">Maes01_02308</name>
</gene>
<accession>A0ABP9WR97</accession>
<evidence type="ECO:0000313" key="1">
    <source>
        <dbReference type="EMBL" id="GAA5525736.1"/>
    </source>
</evidence>
<reference evidence="1 2" key="1">
    <citation type="submission" date="2024-02" db="EMBL/GenBank/DDBJ databases">
        <title>Microbulbifer aestuariivivens NBRC 112533.</title>
        <authorList>
            <person name="Ichikawa N."/>
            <person name="Katano-Makiyama Y."/>
            <person name="Hidaka K."/>
        </authorList>
    </citation>
    <scope>NUCLEOTIDE SEQUENCE [LARGE SCALE GENOMIC DNA]</scope>
    <source>
        <strain evidence="1 2">NBRC 112533</strain>
    </source>
</reference>
<organism evidence="1 2">
    <name type="scientific">Microbulbifer aestuariivivens</name>
    <dbReference type="NCBI Taxonomy" id="1908308"/>
    <lineage>
        <taxon>Bacteria</taxon>
        <taxon>Pseudomonadati</taxon>
        <taxon>Pseudomonadota</taxon>
        <taxon>Gammaproteobacteria</taxon>
        <taxon>Cellvibrionales</taxon>
        <taxon>Microbulbiferaceae</taxon>
        <taxon>Microbulbifer</taxon>
    </lineage>
</organism>
<protein>
    <submittedName>
        <fullName evidence="1">Uncharacterized protein</fullName>
    </submittedName>
</protein>